<dbReference type="InterPro" id="IPR052901">
    <property type="entry name" value="Bact_TGase-like"/>
</dbReference>
<evidence type="ECO:0000313" key="5">
    <source>
        <dbReference type="Proteomes" id="UP000315010"/>
    </source>
</evidence>
<dbReference type="EMBL" id="SJPJ01000001">
    <property type="protein sequence ID" value="TWT83441.1"/>
    <property type="molecule type" value="Genomic_DNA"/>
</dbReference>
<gene>
    <name evidence="4" type="primary">tgpA_3</name>
    <name evidence="4" type="ORF">CA13_49060</name>
</gene>
<organism evidence="4 5">
    <name type="scientific">Novipirellula herctigrandis</name>
    <dbReference type="NCBI Taxonomy" id="2527986"/>
    <lineage>
        <taxon>Bacteria</taxon>
        <taxon>Pseudomonadati</taxon>
        <taxon>Planctomycetota</taxon>
        <taxon>Planctomycetia</taxon>
        <taxon>Pirellulales</taxon>
        <taxon>Pirellulaceae</taxon>
        <taxon>Novipirellula</taxon>
    </lineage>
</organism>
<dbReference type="SMART" id="SM00460">
    <property type="entry name" value="TGc"/>
    <property type="match status" value="1"/>
</dbReference>
<name>A0A5C5Z9E1_9BACT</name>
<reference evidence="4 5" key="1">
    <citation type="submission" date="2019-02" db="EMBL/GenBank/DDBJ databases">
        <title>Deep-cultivation of Planctomycetes and their phenomic and genomic characterization uncovers novel biology.</title>
        <authorList>
            <person name="Wiegand S."/>
            <person name="Jogler M."/>
            <person name="Boedeker C."/>
            <person name="Pinto D."/>
            <person name="Vollmers J."/>
            <person name="Rivas-Marin E."/>
            <person name="Kohn T."/>
            <person name="Peeters S.H."/>
            <person name="Heuer A."/>
            <person name="Rast P."/>
            <person name="Oberbeckmann S."/>
            <person name="Bunk B."/>
            <person name="Jeske O."/>
            <person name="Meyerdierks A."/>
            <person name="Storesund J.E."/>
            <person name="Kallscheuer N."/>
            <person name="Luecker S."/>
            <person name="Lage O.M."/>
            <person name="Pohl T."/>
            <person name="Merkel B.J."/>
            <person name="Hornburger P."/>
            <person name="Mueller R.-W."/>
            <person name="Bruemmer F."/>
            <person name="Labrenz M."/>
            <person name="Spormann A.M."/>
            <person name="Op Den Camp H."/>
            <person name="Overmann J."/>
            <person name="Amann R."/>
            <person name="Jetten M.S.M."/>
            <person name="Mascher T."/>
            <person name="Medema M.H."/>
            <person name="Devos D.P."/>
            <person name="Kaster A.-K."/>
            <person name="Ovreas L."/>
            <person name="Rohde M."/>
            <person name="Galperin M.Y."/>
            <person name="Jogler C."/>
        </authorList>
    </citation>
    <scope>NUCLEOTIDE SEQUENCE [LARGE SCALE GENOMIC DNA]</scope>
    <source>
        <strain evidence="4 5">CA13</strain>
    </source>
</reference>
<dbReference type="Gene3D" id="3.10.620.30">
    <property type="match status" value="1"/>
</dbReference>
<feature type="transmembrane region" description="Helical" evidence="2">
    <location>
        <begin position="126"/>
        <end position="146"/>
    </location>
</feature>
<dbReference type="RefSeq" id="WP_146400613.1">
    <property type="nucleotide sequence ID" value="NZ_SJPJ01000001.1"/>
</dbReference>
<dbReference type="InterPro" id="IPR038765">
    <property type="entry name" value="Papain-like_cys_pep_sf"/>
</dbReference>
<keyword evidence="4" id="KW-0012">Acyltransferase</keyword>
<dbReference type="AlphaFoldDB" id="A0A5C5Z9E1"/>
<dbReference type="Pfam" id="PF01841">
    <property type="entry name" value="Transglut_core"/>
    <property type="match status" value="1"/>
</dbReference>
<dbReference type="OrthoDB" id="9804872at2"/>
<dbReference type="GO" id="GO:0003810">
    <property type="term" value="F:protein-glutamine gamma-glutamyltransferase activity"/>
    <property type="evidence" value="ECO:0007669"/>
    <property type="project" value="UniProtKB-EC"/>
</dbReference>
<comment type="caution">
    <text evidence="4">The sequence shown here is derived from an EMBL/GenBank/DDBJ whole genome shotgun (WGS) entry which is preliminary data.</text>
</comment>
<protein>
    <submittedName>
        <fullName evidence="4">Protein-glutamine gamma-glutamyltransferase</fullName>
        <ecNumber evidence="4">2.3.2.13</ecNumber>
    </submittedName>
</protein>
<feature type="region of interest" description="Disordered" evidence="1">
    <location>
        <begin position="279"/>
        <end position="303"/>
    </location>
</feature>
<sequence length="691" mass="77110">MKTRSSIPATPIALAPITAQRIWGSLLVVLQAFALGYFFHTPLFSTTIAIATVFAVVSKKRFFTPQVAQRLPILLFVSYLVQRSVLPGTWSTGVRSFLVPDAALIAEYFLLYQVAMLLLRREEDSLPRFMPILAITAVVFIGDIRVGVQGRIVFQLVSLTLVLLSIGFFFANGHLGAGEGKRTSLKHKWLLVAVAAFCCVTAWVSASGLHRYARQIEATMNAMINPSYAPQSGGFSGTGQLGSVARQKGGSSDRISLRVFAQDAPGYLRGKAFETYNRGQWQSESKSRPIAPTPSSDAHLDLSKNSPYDETFKLVDNAVGDQASLEVWPNQSFQEVLFTPFGVMTVQAPIEQLSVDIHAIVTADMMPPDTRYFVWRSDTVSEWGSAQVASEMTEDDWARLTDLPDDLDPRIAKLAEFIIGESVTTSDKIAAVENFFLDHYEYQIGIEVPSETDPIVYFLLEHPPAHCEYFASGAVVLLRSVGVPCRYVTGFVAVEKNDYGDYWVSRNRDAHAWAEAYDPDHGWVLVEATPASGIPTSPQPSSAASQAWDAVRTGWQRTVSSIRAGGVRKLLRVLAQFFLHPISLIVFGMITVSLVIRHFHRRRRNVSLTQQNPILTQFQHLLDQMDRRWQRDGIIRKPHETLHQFAVRLELDGATPEHQISARWYRRFAAIRYGGRIDADAIEVLRDESGF</sequence>
<keyword evidence="2" id="KW-1133">Transmembrane helix</keyword>
<dbReference type="SUPFAM" id="SSF54001">
    <property type="entry name" value="Cysteine proteinases"/>
    <property type="match status" value="1"/>
</dbReference>
<keyword evidence="2" id="KW-0812">Transmembrane</keyword>
<feature type="transmembrane region" description="Helical" evidence="2">
    <location>
        <begin position="577"/>
        <end position="596"/>
    </location>
</feature>
<evidence type="ECO:0000313" key="4">
    <source>
        <dbReference type="EMBL" id="TWT83441.1"/>
    </source>
</evidence>
<keyword evidence="2" id="KW-0472">Membrane</keyword>
<evidence type="ECO:0000259" key="3">
    <source>
        <dbReference type="SMART" id="SM00460"/>
    </source>
</evidence>
<dbReference type="EC" id="2.3.2.13" evidence="4"/>
<dbReference type="Proteomes" id="UP000315010">
    <property type="component" value="Unassembled WGS sequence"/>
</dbReference>
<proteinExistence type="predicted"/>
<dbReference type="PANTHER" id="PTHR42736:SF1">
    <property type="entry name" value="PROTEIN-GLUTAMINE GAMMA-GLUTAMYLTRANSFERASE"/>
    <property type="match status" value="1"/>
</dbReference>
<feature type="transmembrane region" description="Helical" evidence="2">
    <location>
        <begin position="70"/>
        <end position="90"/>
    </location>
</feature>
<dbReference type="PANTHER" id="PTHR42736">
    <property type="entry name" value="PROTEIN-GLUTAMINE GAMMA-GLUTAMYLTRANSFERASE"/>
    <property type="match status" value="1"/>
</dbReference>
<dbReference type="InterPro" id="IPR002931">
    <property type="entry name" value="Transglutaminase-like"/>
</dbReference>
<feature type="transmembrane region" description="Helical" evidence="2">
    <location>
        <begin position="102"/>
        <end position="119"/>
    </location>
</feature>
<feature type="transmembrane region" description="Helical" evidence="2">
    <location>
        <begin position="189"/>
        <end position="206"/>
    </location>
</feature>
<evidence type="ECO:0000256" key="1">
    <source>
        <dbReference type="SAM" id="MobiDB-lite"/>
    </source>
</evidence>
<accession>A0A5C5Z9E1</accession>
<evidence type="ECO:0000256" key="2">
    <source>
        <dbReference type="SAM" id="Phobius"/>
    </source>
</evidence>
<feature type="transmembrane region" description="Helical" evidence="2">
    <location>
        <begin position="152"/>
        <end position="177"/>
    </location>
</feature>
<keyword evidence="4" id="KW-0808">Transferase</keyword>
<feature type="transmembrane region" description="Helical" evidence="2">
    <location>
        <begin position="39"/>
        <end position="58"/>
    </location>
</feature>
<feature type="domain" description="Transglutaminase-like" evidence="3">
    <location>
        <begin position="459"/>
        <end position="530"/>
    </location>
</feature>
<keyword evidence="5" id="KW-1185">Reference proteome</keyword>